<dbReference type="PRINTS" id="PR00368">
    <property type="entry name" value="FADPNR"/>
</dbReference>
<dbReference type="InterPro" id="IPR051169">
    <property type="entry name" value="NADH-Q_oxidoreductase"/>
</dbReference>
<dbReference type="RefSeq" id="WP_096496623.1">
    <property type="nucleotide sequence ID" value="NZ_CP023445.1"/>
</dbReference>
<comment type="similarity">
    <text evidence="2">Belongs to the NADH dehydrogenase family.</text>
</comment>
<evidence type="ECO:0000256" key="4">
    <source>
        <dbReference type="ARBA" id="ARBA00022827"/>
    </source>
</evidence>
<keyword evidence="5" id="KW-0560">Oxidoreductase</keyword>
<dbReference type="InterPro" id="IPR036188">
    <property type="entry name" value="FAD/NAD-bd_sf"/>
</dbReference>
<dbReference type="PANTHER" id="PTHR42913:SF3">
    <property type="entry name" value="64 KDA MITOCHONDRIAL NADH DEHYDROGENASE (EUROFUNG)"/>
    <property type="match status" value="1"/>
</dbReference>
<dbReference type="Gene3D" id="3.50.50.100">
    <property type="match status" value="1"/>
</dbReference>
<keyword evidence="4" id="KW-0274">FAD</keyword>
<dbReference type="PRINTS" id="PR00411">
    <property type="entry name" value="PNDRDTASEI"/>
</dbReference>
<name>A0A290ZD18_9PSEU</name>
<keyword evidence="3" id="KW-0285">Flavoprotein</keyword>
<evidence type="ECO:0000256" key="1">
    <source>
        <dbReference type="ARBA" id="ARBA00001974"/>
    </source>
</evidence>
<dbReference type="EMBL" id="CP023445">
    <property type="protein sequence ID" value="ATE56872.1"/>
    <property type="molecule type" value="Genomic_DNA"/>
</dbReference>
<protein>
    <submittedName>
        <fullName evidence="7">Oxidoreductase</fullName>
    </submittedName>
</protein>
<sequence>MSERVVVLGAGYAGLAAAKLAARWTGARVTLVNERDRFVQRVRLHQLAAGRPERRLPLRDLLAGAGVELVVGRAEAIDLGAREVRVGDRALPYDRLVYALGSGADLGSTPGVAEHAHSVADAESAERLHRALSGGGSGARGGRRSVVVVGGGLTGVETAAELAEAGHSVALLSSGAVGAGLSPKAVRHLHRAFARLGVRVREGCRVESVDARGVRVDGVREAADAVVWTAGFRVPPLARESGLAVDASGRLLVDGAMRSTSHPEVIGVGDAAAMRRADGQEMRMACATAGPNAQRAIRALAQELAGAEPTPTRFRYVGQCVSLGRRDAVLQFTHPDDTPRDLVLTGRAAALAKEAIIAYTVAFQRRPTLPSGA</sequence>
<dbReference type="AlphaFoldDB" id="A0A290ZD18"/>
<reference evidence="7" key="1">
    <citation type="submission" date="2017-09" db="EMBL/GenBank/DDBJ databases">
        <title>Complete Genome Sequence of ansamitocin-producing Bacterium Actinosynnema pretiosum X47.</title>
        <authorList>
            <person name="Cao G."/>
            <person name="Zong G."/>
            <person name="Zhong C."/>
            <person name="Fu J."/>
        </authorList>
    </citation>
    <scope>NUCLEOTIDE SEQUENCE [LARGE SCALE GENOMIC DNA]</scope>
    <source>
        <strain evidence="7">X47</strain>
    </source>
</reference>
<evidence type="ECO:0000256" key="3">
    <source>
        <dbReference type="ARBA" id="ARBA00022630"/>
    </source>
</evidence>
<comment type="cofactor">
    <cofactor evidence="1">
        <name>FAD</name>
        <dbReference type="ChEBI" id="CHEBI:57692"/>
    </cofactor>
</comment>
<evidence type="ECO:0000313" key="7">
    <source>
        <dbReference type="EMBL" id="ATE56872.1"/>
    </source>
</evidence>
<dbReference type="InterPro" id="IPR023753">
    <property type="entry name" value="FAD/NAD-binding_dom"/>
</dbReference>
<dbReference type="Proteomes" id="UP000218505">
    <property type="component" value="Chromosome"/>
</dbReference>
<dbReference type="PANTHER" id="PTHR42913">
    <property type="entry name" value="APOPTOSIS-INDUCING FACTOR 1"/>
    <property type="match status" value="1"/>
</dbReference>
<gene>
    <name evidence="7" type="ORF">CNX65_29265</name>
</gene>
<dbReference type="Pfam" id="PF07992">
    <property type="entry name" value="Pyr_redox_2"/>
    <property type="match status" value="1"/>
</dbReference>
<evidence type="ECO:0000256" key="5">
    <source>
        <dbReference type="ARBA" id="ARBA00023002"/>
    </source>
</evidence>
<evidence type="ECO:0000256" key="2">
    <source>
        <dbReference type="ARBA" id="ARBA00005272"/>
    </source>
</evidence>
<evidence type="ECO:0000259" key="6">
    <source>
        <dbReference type="Pfam" id="PF07992"/>
    </source>
</evidence>
<feature type="domain" description="FAD/NAD(P)-binding" evidence="6">
    <location>
        <begin position="4"/>
        <end position="278"/>
    </location>
</feature>
<proteinExistence type="inferred from homology"/>
<dbReference type="KEGG" id="apre:CNX65_29265"/>
<evidence type="ECO:0000313" key="8">
    <source>
        <dbReference type="Proteomes" id="UP000218505"/>
    </source>
</evidence>
<accession>A0A290ZD18</accession>
<keyword evidence="8" id="KW-1185">Reference proteome</keyword>
<dbReference type="GO" id="GO:0003955">
    <property type="term" value="F:NAD(P)H dehydrogenase (quinone) activity"/>
    <property type="evidence" value="ECO:0007669"/>
    <property type="project" value="TreeGrafter"/>
</dbReference>
<organism evidence="7 8">
    <name type="scientific">Actinosynnema pretiosum</name>
    <dbReference type="NCBI Taxonomy" id="42197"/>
    <lineage>
        <taxon>Bacteria</taxon>
        <taxon>Bacillati</taxon>
        <taxon>Actinomycetota</taxon>
        <taxon>Actinomycetes</taxon>
        <taxon>Pseudonocardiales</taxon>
        <taxon>Pseudonocardiaceae</taxon>
        <taxon>Actinosynnema</taxon>
    </lineage>
</organism>
<dbReference type="GO" id="GO:0019646">
    <property type="term" value="P:aerobic electron transport chain"/>
    <property type="evidence" value="ECO:0007669"/>
    <property type="project" value="TreeGrafter"/>
</dbReference>
<dbReference type="SUPFAM" id="SSF51905">
    <property type="entry name" value="FAD/NAD(P)-binding domain"/>
    <property type="match status" value="1"/>
</dbReference>